<reference evidence="11 12" key="1">
    <citation type="submission" date="2015-12" db="EMBL/GenBank/DDBJ databases">
        <title>Draft genome sequence of Moniliophthora roreri, the causal agent of frosty pod rot of cacao.</title>
        <authorList>
            <person name="Aime M.C."/>
            <person name="Diaz-Valderrama J.R."/>
            <person name="Kijpornyongpan T."/>
            <person name="Phillips-Mora W."/>
        </authorList>
    </citation>
    <scope>NUCLEOTIDE SEQUENCE [LARGE SCALE GENOMIC DNA]</scope>
    <source>
        <strain evidence="11 12">MCA 2952</strain>
    </source>
</reference>
<dbReference type="PRINTS" id="PR00463">
    <property type="entry name" value="EP450I"/>
</dbReference>
<dbReference type="InterPro" id="IPR017972">
    <property type="entry name" value="Cyt_P450_CS"/>
</dbReference>
<evidence type="ECO:0000256" key="3">
    <source>
        <dbReference type="ARBA" id="ARBA00010617"/>
    </source>
</evidence>
<evidence type="ECO:0000256" key="5">
    <source>
        <dbReference type="ARBA" id="ARBA00022723"/>
    </source>
</evidence>
<evidence type="ECO:0000256" key="10">
    <source>
        <dbReference type="RuleBase" id="RU000461"/>
    </source>
</evidence>
<name>A0A0W0F8I6_MONRR</name>
<feature type="binding site" description="axial binding residue" evidence="9">
    <location>
        <position position="440"/>
    </location>
    <ligand>
        <name>heme</name>
        <dbReference type="ChEBI" id="CHEBI:30413"/>
    </ligand>
    <ligandPart>
        <name>Fe</name>
        <dbReference type="ChEBI" id="CHEBI:18248"/>
    </ligandPart>
</feature>
<organism evidence="11 12">
    <name type="scientific">Moniliophthora roreri</name>
    <name type="common">Frosty pod rot fungus</name>
    <name type="synonym">Monilia roreri</name>
    <dbReference type="NCBI Taxonomy" id="221103"/>
    <lineage>
        <taxon>Eukaryota</taxon>
        <taxon>Fungi</taxon>
        <taxon>Dikarya</taxon>
        <taxon>Basidiomycota</taxon>
        <taxon>Agaricomycotina</taxon>
        <taxon>Agaricomycetes</taxon>
        <taxon>Agaricomycetidae</taxon>
        <taxon>Agaricales</taxon>
        <taxon>Marasmiineae</taxon>
        <taxon>Marasmiaceae</taxon>
        <taxon>Moniliophthora</taxon>
    </lineage>
</organism>
<keyword evidence="7 9" id="KW-0408">Iron</keyword>
<dbReference type="InterPro" id="IPR050364">
    <property type="entry name" value="Cytochrome_P450_fung"/>
</dbReference>
<sequence length="511" mass="56980">MLNPPVSLTLIALIAAYVYSKISARRRGPLPPGPKKMPLIGNLLNMPTNFEWETYDKWCKELDSDIIHLEVAGTSIVVMNSVRVAEDILDKHSVIHSNRPRLVMVNELMGWNYSFGLMEYGDEWRAQRRLFQQEFHPTAAERFQPLETQVTHTFLRRLLDQPNDFVAHIRHLAASTIIGIAYGIEILPENDPYVAAAERALESLGLGIAPGAFLVESIPLLKYVPDWLPGAGFKRKASEWAKYSTIMREMPFNAAKESIANGTAFPSFTSYSLEKLGEITDKKEQERLIQSVAATMYTGGTDSTVSVLSTFLLAMLANPEAQKRAQAEIDSVVPPGELPRFSDEPSLPFVSAIVKEVLRWKPVTPLGIPHASVSEDIYRGYRIPAGSIMVPNIWAMLHDENMYPDAHSFKPERFISSDGKLNAAVQDPDIALFGFGRRICPGRHMAWNSVWIAIASMLAMFDISKAVDKQGNVTEPTYEYISSLACIPAPFQCTIKPRSKSAEELIRATAN</sequence>
<dbReference type="GO" id="GO:0005506">
    <property type="term" value="F:iron ion binding"/>
    <property type="evidence" value="ECO:0007669"/>
    <property type="project" value="InterPro"/>
</dbReference>
<evidence type="ECO:0000256" key="6">
    <source>
        <dbReference type="ARBA" id="ARBA00023002"/>
    </source>
</evidence>
<comment type="cofactor">
    <cofactor evidence="1 9">
        <name>heme</name>
        <dbReference type="ChEBI" id="CHEBI:30413"/>
    </cofactor>
</comment>
<dbReference type="CDD" id="cd11065">
    <property type="entry name" value="CYP64-like"/>
    <property type="match status" value="1"/>
</dbReference>
<dbReference type="InterPro" id="IPR002401">
    <property type="entry name" value="Cyt_P450_E_grp-I"/>
</dbReference>
<dbReference type="Proteomes" id="UP000054988">
    <property type="component" value="Unassembled WGS sequence"/>
</dbReference>
<evidence type="ECO:0000256" key="8">
    <source>
        <dbReference type="ARBA" id="ARBA00023033"/>
    </source>
</evidence>
<dbReference type="PANTHER" id="PTHR46300:SF7">
    <property type="entry name" value="P450, PUTATIVE (EUROFUNG)-RELATED"/>
    <property type="match status" value="1"/>
</dbReference>
<dbReference type="InterPro" id="IPR036396">
    <property type="entry name" value="Cyt_P450_sf"/>
</dbReference>
<dbReference type="Gene3D" id="1.10.630.10">
    <property type="entry name" value="Cytochrome P450"/>
    <property type="match status" value="1"/>
</dbReference>
<evidence type="ECO:0000313" key="12">
    <source>
        <dbReference type="Proteomes" id="UP000054988"/>
    </source>
</evidence>
<evidence type="ECO:0000256" key="2">
    <source>
        <dbReference type="ARBA" id="ARBA00005179"/>
    </source>
</evidence>
<protein>
    <recommendedName>
        <fullName evidence="13">Cytochrome P450</fullName>
    </recommendedName>
</protein>
<dbReference type="GO" id="GO:0016705">
    <property type="term" value="F:oxidoreductase activity, acting on paired donors, with incorporation or reduction of molecular oxygen"/>
    <property type="evidence" value="ECO:0007669"/>
    <property type="project" value="InterPro"/>
</dbReference>
<evidence type="ECO:0000256" key="7">
    <source>
        <dbReference type="ARBA" id="ARBA00023004"/>
    </source>
</evidence>
<keyword evidence="6 10" id="KW-0560">Oxidoreductase</keyword>
<dbReference type="SUPFAM" id="SSF48264">
    <property type="entry name" value="Cytochrome P450"/>
    <property type="match status" value="1"/>
</dbReference>
<keyword evidence="8 10" id="KW-0503">Monooxygenase</keyword>
<dbReference type="InterPro" id="IPR001128">
    <property type="entry name" value="Cyt_P450"/>
</dbReference>
<dbReference type="GO" id="GO:0020037">
    <property type="term" value="F:heme binding"/>
    <property type="evidence" value="ECO:0007669"/>
    <property type="project" value="InterPro"/>
</dbReference>
<dbReference type="GO" id="GO:0004497">
    <property type="term" value="F:monooxygenase activity"/>
    <property type="evidence" value="ECO:0007669"/>
    <property type="project" value="UniProtKB-KW"/>
</dbReference>
<dbReference type="eggNOG" id="KOG0156">
    <property type="taxonomic scope" value="Eukaryota"/>
</dbReference>
<evidence type="ECO:0000313" key="11">
    <source>
        <dbReference type="EMBL" id="KTB32561.1"/>
    </source>
</evidence>
<gene>
    <name evidence="11" type="ORF">WG66_14875</name>
</gene>
<accession>A0A0W0F8I6</accession>
<evidence type="ECO:0008006" key="13">
    <source>
        <dbReference type="Google" id="ProtNLM"/>
    </source>
</evidence>
<keyword evidence="4 9" id="KW-0349">Heme</keyword>
<dbReference type="PRINTS" id="PR00385">
    <property type="entry name" value="P450"/>
</dbReference>
<comment type="similarity">
    <text evidence="3 10">Belongs to the cytochrome P450 family.</text>
</comment>
<evidence type="ECO:0000256" key="1">
    <source>
        <dbReference type="ARBA" id="ARBA00001971"/>
    </source>
</evidence>
<evidence type="ECO:0000256" key="9">
    <source>
        <dbReference type="PIRSR" id="PIRSR602401-1"/>
    </source>
</evidence>
<dbReference type="EMBL" id="LATX01002213">
    <property type="protein sequence ID" value="KTB32561.1"/>
    <property type="molecule type" value="Genomic_DNA"/>
</dbReference>
<dbReference type="Pfam" id="PF00067">
    <property type="entry name" value="p450"/>
    <property type="match status" value="1"/>
</dbReference>
<evidence type="ECO:0000256" key="4">
    <source>
        <dbReference type="ARBA" id="ARBA00022617"/>
    </source>
</evidence>
<dbReference type="PROSITE" id="PS00086">
    <property type="entry name" value="CYTOCHROME_P450"/>
    <property type="match status" value="1"/>
</dbReference>
<dbReference type="AlphaFoldDB" id="A0A0W0F8I6"/>
<proteinExistence type="inferred from homology"/>
<keyword evidence="5 9" id="KW-0479">Metal-binding</keyword>
<comment type="caution">
    <text evidence="11">The sequence shown here is derived from an EMBL/GenBank/DDBJ whole genome shotgun (WGS) entry which is preliminary data.</text>
</comment>
<dbReference type="PANTHER" id="PTHR46300">
    <property type="entry name" value="P450, PUTATIVE (EUROFUNG)-RELATED-RELATED"/>
    <property type="match status" value="1"/>
</dbReference>
<comment type="pathway">
    <text evidence="2">Secondary metabolite biosynthesis.</text>
</comment>